<gene>
    <name evidence="1" type="primary">vsr</name>
    <name evidence="1" type="ORF">GCM10011612_03880</name>
</gene>
<reference evidence="1" key="2">
    <citation type="submission" date="2020-09" db="EMBL/GenBank/DDBJ databases">
        <authorList>
            <person name="Sun Q."/>
            <person name="Zhou Y."/>
        </authorList>
    </citation>
    <scope>NUCLEOTIDE SEQUENCE</scope>
    <source>
        <strain evidence="1">CGMCC 4.7372</strain>
    </source>
</reference>
<evidence type="ECO:0000313" key="2">
    <source>
        <dbReference type="Proteomes" id="UP000614239"/>
    </source>
</evidence>
<dbReference type="InterPro" id="IPR011335">
    <property type="entry name" value="Restrct_endonuc-II-like"/>
</dbReference>
<keyword evidence="1" id="KW-0255">Endonuclease</keyword>
<dbReference type="Gene3D" id="3.40.960.10">
    <property type="entry name" value="VSR Endonuclease"/>
    <property type="match status" value="1"/>
</dbReference>
<accession>A0A8H9LE76</accession>
<keyword evidence="2" id="KW-1185">Reference proteome</keyword>
<dbReference type="Proteomes" id="UP000614239">
    <property type="component" value="Unassembled WGS sequence"/>
</dbReference>
<organism evidence="1 2">
    <name type="scientific">Actinomyces gaoshouyii</name>
    <dbReference type="NCBI Taxonomy" id="1960083"/>
    <lineage>
        <taxon>Bacteria</taxon>
        <taxon>Bacillati</taxon>
        <taxon>Actinomycetota</taxon>
        <taxon>Actinomycetes</taxon>
        <taxon>Actinomycetales</taxon>
        <taxon>Actinomycetaceae</taxon>
        <taxon>Actinomyces</taxon>
    </lineage>
</organism>
<dbReference type="GO" id="GO:0004519">
    <property type="term" value="F:endonuclease activity"/>
    <property type="evidence" value="ECO:0007669"/>
    <property type="project" value="UniProtKB-KW"/>
</dbReference>
<dbReference type="SUPFAM" id="SSF52980">
    <property type="entry name" value="Restriction endonuclease-like"/>
    <property type="match status" value="1"/>
</dbReference>
<keyword evidence="1" id="KW-0540">Nuclease</keyword>
<proteinExistence type="predicted"/>
<keyword evidence="1" id="KW-0378">Hydrolase</keyword>
<reference evidence="1" key="1">
    <citation type="journal article" date="2014" name="Int. J. Syst. Evol. Microbiol.">
        <title>Complete genome sequence of Corynebacterium casei LMG S-19264T (=DSM 44701T), isolated from a smear-ripened cheese.</title>
        <authorList>
            <consortium name="US DOE Joint Genome Institute (JGI-PGF)"/>
            <person name="Walter F."/>
            <person name="Albersmeier A."/>
            <person name="Kalinowski J."/>
            <person name="Ruckert C."/>
        </authorList>
    </citation>
    <scope>NUCLEOTIDE SEQUENCE</scope>
    <source>
        <strain evidence="1">CGMCC 4.7372</strain>
    </source>
</reference>
<comment type="caution">
    <text evidence="1">The sequence shown here is derived from an EMBL/GenBank/DDBJ whole genome shotgun (WGS) entry which is preliminary data.</text>
</comment>
<evidence type="ECO:0000313" key="1">
    <source>
        <dbReference type="EMBL" id="GGO95609.1"/>
    </source>
</evidence>
<sequence length="81" mass="9289">MFTRQRLAVFIDGCFWHGCPERATMPATNTDYWRPKLAGNIERDRETNAMAQAEGWKVLRICVHVSPEEAVGRKQEKLTAP</sequence>
<protein>
    <submittedName>
        <fullName evidence="1">Very short patch repair endonuclease</fullName>
    </submittedName>
</protein>
<dbReference type="EMBL" id="BMNJ01000001">
    <property type="protein sequence ID" value="GGO95609.1"/>
    <property type="molecule type" value="Genomic_DNA"/>
</dbReference>
<name>A0A8H9LE76_9ACTO</name>
<dbReference type="AlphaFoldDB" id="A0A8H9LE76"/>